<accession>A0A4V5MLI8</accession>
<protein>
    <submittedName>
        <fullName evidence="7">MFS transporter</fullName>
    </submittedName>
</protein>
<evidence type="ECO:0000313" key="8">
    <source>
        <dbReference type="Proteomes" id="UP000308697"/>
    </source>
</evidence>
<comment type="subcellular location">
    <subcellularLocation>
        <location evidence="1">Cell membrane</location>
        <topology evidence="1">Multi-pass membrane protein</topology>
    </subcellularLocation>
</comment>
<gene>
    <name evidence="7" type="ORF">FCH28_08175</name>
</gene>
<evidence type="ECO:0000256" key="2">
    <source>
        <dbReference type="ARBA" id="ARBA00022692"/>
    </source>
</evidence>
<dbReference type="GO" id="GO:0005886">
    <property type="term" value="C:plasma membrane"/>
    <property type="evidence" value="ECO:0007669"/>
    <property type="project" value="UniProtKB-SubCell"/>
</dbReference>
<feature type="transmembrane region" description="Helical" evidence="5">
    <location>
        <begin position="290"/>
        <end position="311"/>
    </location>
</feature>
<evidence type="ECO:0000256" key="1">
    <source>
        <dbReference type="ARBA" id="ARBA00004651"/>
    </source>
</evidence>
<keyword evidence="8" id="KW-1185">Reference proteome</keyword>
<keyword evidence="2 5" id="KW-0812">Transmembrane</keyword>
<sequence>MIESIESTPPTSAPPTRRLRTARICTFVFFALNGFVMGMWIVHIPAIEHQVGISHVVLGWLLFFLGGGAFAGMQLCGALADRFGSRNVVLVGGVLCSTAVILPGLAHAPWTLAAALLALGFGNGCLDVSMNTQAVQVERGYGRPVMSAFHAVFSIGGVIAALVGARTISWDADIRLTLSCVALFGVVVTLIAMPGLLRAESAPPTGTPPAADAPAAKRRTPSRIWALGALALMLMLCEGVANDWSVLHLQDVLDAPAATAALAYGGFATAMTAGRFATDRVVARFGRVFVVRYGAGLAAAGLALAALTSWVPLALAGWTLFGIGLSGCIPQFFTAAGNVDPASSGANVSKVAGMGYVGMLAGPAVIGPLTHAVPLNFTFLLPVAFCVAAACSAGILRPTPPRR</sequence>
<dbReference type="OrthoDB" id="151222at2"/>
<dbReference type="Pfam" id="PF07690">
    <property type="entry name" value="MFS_1"/>
    <property type="match status" value="1"/>
</dbReference>
<dbReference type="PANTHER" id="PTHR23514:SF13">
    <property type="entry name" value="INNER MEMBRANE PROTEIN YBJJ"/>
    <property type="match status" value="1"/>
</dbReference>
<dbReference type="SUPFAM" id="SSF103473">
    <property type="entry name" value="MFS general substrate transporter"/>
    <property type="match status" value="1"/>
</dbReference>
<name>A0A4V5MLI8_9ACTN</name>
<organism evidence="7 8">
    <name type="scientific">Streptomyces piniterrae</name>
    <dbReference type="NCBI Taxonomy" id="2571125"/>
    <lineage>
        <taxon>Bacteria</taxon>
        <taxon>Bacillati</taxon>
        <taxon>Actinomycetota</taxon>
        <taxon>Actinomycetes</taxon>
        <taxon>Kitasatosporales</taxon>
        <taxon>Streptomycetaceae</taxon>
        <taxon>Streptomyces</taxon>
    </lineage>
</organism>
<evidence type="ECO:0000313" key="7">
    <source>
        <dbReference type="EMBL" id="TJZ57388.1"/>
    </source>
</evidence>
<dbReference type="PANTHER" id="PTHR23514">
    <property type="entry name" value="BYPASS OF STOP CODON PROTEIN 6"/>
    <property type="match status" value="1"/>
</dbReference>
<keyword evidence="3 5" id="KW-1133">Transmembrane helix</keyword>
<feature type="transmembrane region" description="Helical" evidence="5">
    <location>
        <begin position="88"/>
        <end position="106"/>
    </location>
</feature>
<dbReference type="Proteomes" id="UP000308697">
    <property type="component" value="Unassembled WGS sequence"/>
</dbReference>
<dbReference type="InterPro" id="IPR011701">
    <property type="entry name" value="MFS"/>
</dbReference>
<proteinExistence type="predicted"/>
<dbReference type="InterPro" id="IPR036259">
    <property type="entry name" value="MFS_trans_sf"/>
</dbReference>
<dbReference type="RefSeq" id="WP_136739006.1">
    <property type="nucleotide sequence ID" value="NZ_SUMB01000002.1"/>
</dbReference>
<feature type="transmembrane region" description="Helical" evidence="5">
    <location>
        <begin position="176"/>
        <end position="197"/>
    </location>
</feature>
<comment type="caution">
    <text evidence="7">The sequence shown here is derived from an EMBL/GenBank/DDBJ whole genome shotgun (WGS) entry which is preliminary data.</text>
</comment>
<feature type="transmembrane region" description="Helical" evidence="5">
    <location>
        <begin position="261"/>
        <end position="278"/>
    </location>
</feature>
<feature type="transmembrane region" description="Helical" evidence="5">
    <location>
        <begin position="377"/>
        <end position="396"/>
    </location>
</feature>
<evidence type="ECO:0000256" key="5">
    <source>
        <dbReference type="SAM" id="Phobius"/>
    </source>
</evidence>
<reference evidence="7 8" key="1">
    <citation type="submission" date="2019-04" db="EMBL/GenBank/DDBJ databases">
        <title>Streptomyces piniterrae sp. nov., a heliquinomycin-producing actinomycete isolated from rhizosphere soil of Pinus yunnanensis.</title>
        <authorList>
            <person name="Zhuang X."/>
            <person name="Zhao J."/>
        </authorList>
    </citation>
    <scope>NUCLEOTIDE SEQUENCE [LARGE SCALE GENOMIC DNA]</scope>
    <source>
        <strain evidence="8">jys28</strain>
    </source>
</reference>
<dbReference type="AlphaFoldDB" id="A0A4V5MLI8"/>
<feature type="transmembrane region" description="Helical" evidence="5">
    <location>
        <begin position="151"/>
        <end position="170"/>
    </location>
</feature>
<feature type="transmembrane region" description="Helical" evidence="5">
    <location>
        <begin position="351"/>
        <end position="371"/>
    </location>
</feature>
<dbReference type="CDD" id="cd17393">
    <property type="entry name" value="MFS_MosC_like"/>
    <property type="match status" value="1"/>
</dbReference>
<keyword evidence="4 5" id="KW-0472">Membrane</keyword>
<dbReference type="InterPro" id="IPR051788">
    <property type="entry name" value="MFS_Transporter"/>
</dbReference>
<dbReference type="GO" id="GO:0022857">
    <property type="term" value="F:transmembrane transporter activity"/>
    <property type="evidence" value="ECO:0007669"/>
    <property type="project" value="InterPro"/>
</dbReference>
<feature type="transmembrane region" description="Helical" evidence="5">
    <location>
        <begin position="317"/>
        <end position="339"/>
    </location>
</feature>
<dbReference type="InterPro" id="IPR020846">
    <property type="entry name" value="MFS_dom"/>
</dbReference>
<feature type="domain" description="Major facilitator superfamily (MFS) profile" evidence="6">
    <location>
        <begin position="22"/>
        <end position="401"/>
    </location>
</feature>
<evidence type="ECO:0000259" key="6">
    <source>
        <dbReference type="PROSITE" id="PS50850"/>
    </source>
</evidence>
<dbReference type="Gene3D" id="1.20.1250.20">
    <property type="entry name" value="MFS general substrate transporter like domains"/>
    <property type="match status" value="2"/>
</dbReference>
<dbReference type="PROSITE" id="PS50850">
    <property type="entry name" value="MFS"/>
    <property type="match status" value="1"/>
</dbReference>
<dbReference type="EMBL" id="SUMB01000002">
    <property type="protein sequence ID" value="TJZ57388.1"/>
    <property type="molecule type" value="Genomic_DNA"/>
</dbReference>
<feature type="transmembrane region" description="Helical" evidence="5">
    <location>
        <begin position="53"/>
        <end position="76"/>
    </location>
</feature>
<evidence type="ECO:0000256" key="3">
    <source>
        <dbReference type="ARBA" id="ARBA00022989"/>
    </source>
</evidence>
<feature type="transmembrane region" description="Helical" evidence="5">
    <location>
        <begin position="24"/>
        <end position="47"/>
    </location>
</feature>
<evidence type="ECO:0000256" key="4">
    <source>
        <dbReference type="ARBA" id="ARBA00023136"/>
    </source>
</evidence>